<proteinExistence type="predicted"/>
<evidence type="ECO:0000313" key="1">
    <source>
        <dbReference type="EMBL" id="KAJ7732731.1"/>
    </source>
</evidence>
<feature type="non-terminal residue" evidence="1">
    <location>
        <position position="75"/>
    </location>
</feature>
<evidence type="ECO:0000313" key="2">
    <source>
        <dbReference type="Proteomes" id="UP001215280"/>
    </source>
</evidence>
<dbReference type="Proteomes" id="UP001215280">
    <property type="component" value="Unassembled WGS sequence"/>
</dbReference>
<gene>
    <name evidence="1" type="ORF">DFH07DRAFT_719152</name>
</gene>
<name>A0AAD7I1B6_9AGAR</name>
<feature type="non-terminal residue" evidence="1">
    <location>
        <position position="1"/>
    </location>
</feature>
<dbReference type="EMBL" id="JARJLG010000173">
    <property type="protein sequence ID" value="KAJ7732731.1"/>
    <property type="molecule type" value="Genomic_DNA"/>
</dbReference>
<dbReference type="AlphaFoldDB" id="A0AAD7I1B6"/>
<comment type="caution">
    <text evidence="1">The sequence shown here is derived from an EMBL/GenBank/DDBJ whole genome shotgun (WGS) entry which is preliminary data.</text>
</comment>
<keyword evidence="2" id="KW-1185">Reference proteome</keyword>
<organism evidence="1 2">
    <name type="scientific">Mycena maculata</name>
    <dbReference type="NCBI Taxonomy" id="230809"/>
    <lineage>
        <taxon>Eukaryota</taxon>
        <taxon>Fungi</taxon>
        <taxon>Dikarya</taxon>
        <taxon>Basidiomycota</taxon>
        <taxon>Agaricomycotina</taxon>
        <taxon>Agaricomycetes</taxon>
        <taxon>Agaricomycetidae</taxon>
        <taxon>Agaricales</taxon>
        <taxon>Marasmiineae</taxon>
        <taxon>Mycenaceae</taxon>
        <taxon>Mycena</taxon>
    </lineage>
</organism>
<reference evidence="1" key="1">
    <citation type="submission" date="2023-03" db="EMBL/GenBank/DDBJ databases">
        <title>Massive genome expansion in bonnet fungi (Mycena s.s.) driven by repeated elements and novel gene families across ecological guilds.</title>
        <authorList>
            <consortium name="Lawrence Berkeley National Laboratory"/>
            <person name="Harder C.B."/>
            <person name="Miyauchi S."/>
            <person name="Viragh M."/>
            <person name="Kuo A."/>
            <person name="Thoen E."/>
            <person name="Andreopoulos B."/>
            <person name="Lu D."/>
            <person name="Skrede I."/>
            <person name="Drula E."/>
            <person name="Henrissat B."/>
            <person name="Morin E."/>
            <person name="Kohler A."/>
            <person name="Barry K."/>
            <person name="LaButti K."/>
            <person name="Morin E."/>
            <person name="Salamov A."/>
            <person name="Lipzen A."/>
            <person name="Mereny Z."/>
            <person name="Hegedus B."/>
            <person name="Baldrian P."/>
            <person name="Stursova M."/>
            <person name="Weitz H."/>
            <person name="Taylor A."/>
            <person name="Grigoriev I.V."/>
            <person name="Nagy L.G."/>
            <person name="Martin F."/>
            <person name="Kauserud H."/>
        </authorList>
    </citation>
    <scope>NUCLEOTIDE SEQUENCE</scope>
    <source>
        <strain evidence="1">CBHHK188m</strain>
    </source>
</reference>
<sequence>LPYYALKQRRQDLGFEGPDMEVKKRQEILQRSKVFTAADVAHVEDARYTIRSRSDPSKVYDVDIDAYTCTCCDYP</sequence>
<accession>A0AAD7I1B6</accession>
<protein>
    <submittedName>
        <fullName evidence="1">Uncharacterized protein</fullName>
    </submittedName>
</protein>